<dbReference type="InterPro" id="IPR023346">
    <property type="entry name" value="Lysozyme-like_dom_sf"/>
</dbReference>
<dbReference type="GO" id="GO:0016020">
    <property type="term" value="C:membrane"/>
    <property type="evidence" value="ECO:0007669"/>
    <property type="project" value="InterPro"/>
</dbReference>
<feature type="signal peptide" evidence="2">
    <location>
        <begin position="1"/>
        <end position="21"/>
    </location>
</feature>
<dbReference type="GO" id="GO:0000270">
    <property type="term" value="P:peptidoglycan metabolic process"/>
    <property type="evidence" value="ECO:0007669"/>
    <property type="project" value="InterPro"/>
</dbReference>
<dbReference type="Pfam" id="PF01476">
    <property type="entry name" value="LysM"/>
    <property type="match status" value="2"/>
</dbReference>
<feature type="chain" id="PRO_5039557343" evidence="2">
    <location>
        <begin position="22"/>
        <end position="533"/>
    </location>
</feature>
<evidence type="ECO:0000256" key="1">
    <source>
        <dbReference type="ARBA" id="ARBA00007734"/>
    </source>
</evidence>
<dbReference type="InterPro" id="IPR000189">
    <property type="entry name" value="Transglyc_AS"/>
</dbReference>
<feature type="domain" description="LysM" evidence="3">
    <location>
        <begin position="488"/>
        <end position="532"/>
    </location>
</feature>
<evidence type="ECO:0000259" key="3">
    <source>
        <dbReference type="PROSITE" id="PS51782"/>
    </source>
</evidence>
<organism evidence="4 5">
    <name type="scientific">Candidatus Caccoplasma intestinavium</name>
    <dbReference type="NCBI Taxonomy" id="2840716"/>
    <lineage>
        <taxon>Bacteria</taxon>
        <taxon>Pseudomonadati</taxon>
        <taxon>Bacteroidota</taxon>
        <taxon>Bacteroidia</taxon>
        <taxon>Bacteroidales</taxon>
        <taxon>Bacteroidaceae</taxon>
        <taxon>Bacteroidaceae incertae sedis</taxon>
        <taxon>Candidatus Caccoplasma</taxon>
    </lineage>
</organism>
<dbReference type="Gene3D" id="1.10.530.10">
    <property type="match status" value="1"/>
</dbReference>
<comment type="similarity">
    <text evidence="1">Belongs to the transglycosylase Slt family.</text>
</comment>
<gene>
    <name evidence="4" type="ORF">IAD06_01225</name>
</gene>
<name>A0A9D1GD22_9BACT</name>
<dbReference type="SUPFAM" id="SSF53955">
    <property type="entry name" value="Lysozyme-like"/>
    <property type="match status" value="1"/>
</dbReference>
<dbReference type="PROSITE" id="PS00922">
    <property type="entry name" value="TRANSGLYCOSYLASE"/>
    <property type="match status" value="1"/>
</dbReference>
<proteinExistence type="inferred from homology"/>
<accession>A0A9D1GD22</accession>
<dbReference type="SMART" id="SM00257">
    <property type="entry name" value="LysM"/>
    <property type="match status" value="2"/>
</dbReference>
<comment type="caution">
    <text evidence="4">The sequence shown here is derived from an EMBL/GenBank/DDBJ whole genome shotgun (WGS) entry which is preliminary data.</text>
</comment>
<reference evidence="4" key="1">
    <citation type="submission" date="2020-10" db="EMBL/GenBank/DDBJ databases">
        <authorList>
            <person name="Gilroy R."/>
        </authorList>
    </citation>
    <scope>NUCLEOTIDE SEQUENCE</scope>
    <source>
        <strain evidence="4">21143</strain>
    </source>
</reference>
<evidence type="ECO:0000256" key="2">
    <source>
        <dbReference type="SAM" id="SignalP"/>
    </source>
</evidence>
<dbReference type="AlphaFoldDB" id="A0A9D1GD22"/>
<dbReference type="InterPro" id="IPR008258">
    <property type="entry name" value="Transglycosylase_SLT_dom_1"/>
</dbReference>
<dbReference type="CDD" id="cd16894">
    <property type="entry name" value="MltD-like"/>
    <property type="match status" value="1"/>
</dbReference>
<evidence type="ECO:0000313" key="5">
    <source>
        <dbReference type="Proteomes" id="UP000886722"/>
    </source>
</evidence>
<feature type="domain" description="LysM" evidence="3">
    <location>
        <begin position="414"/>
        <end position="457"/>
    </location>
</feature>
<dbReference type="EMBL" id="DVKT01000006">
    <property type="protein sequence ID" value="HIT38648.1"/>
    <property type="molecule type" value="Genomic_DNA"/>
</dbReference>
<dbReference type="InterPro" id="IPR036779">
    <property type="entry name" value="LysM_dom_sf"/>
</dbReference>
<evidence type="ECO:0000313" key="4">
    <source>
        <dbReference type="EMBL" id="HIT38648.1"/>
    </source>
</evidence>
<dbReference type="CDD" id="cd00118">
    <property type="entry name" value="LysM"/>
    <property type="match status" value="2"/>
</dbReference>
<dbReference type="Gene3D" id="3.10.350.10">
    <property type="entry name" value="LysM domain"/>
    <property type="match status" value="2"/>
</dbReference>
<dbReference type="InterPro" id="IPR018392">
    <property type="entry name" value="LysM"/>
</dbReference>
<dbReference type="Proteomes" id="UP000886722">
    <property type="component" value="Unassembled WGS sequence"/>
</dbReference>
<dbReference type="Pfam" id="PF01464">
    <property type="entry name" value="SLT"/>
    <property type="match status" value="1"/>
</dbReference>
<dbReference type="SUPFAM" id="SSF54106">
    <property type="entry name" value="LysM domain"/>
    <property type="match status" value="2"/>
</dbReference>
<dbReference type="PROSITE" id="PS51782">
    <property type="entry name" value="LYSM"/>
    <property type="match status" value="2"/>
</dbReference>
<dbReference type="GO" id="GO:0008932">
    <property type="term" value="F:lytic endotransglycosylase activity"/>
    <property type="evidence" value="ECO:0007669"/>
    <property type="project" value="TreeGrafter"/>
</dbReference>
<dbReference type="PANTHER" id="PTHR33734">
    <property type="entry name" value="LYSM DOMAIN-CONTAINING GPI-ANCHORED PROTEIN 2"/>
    <property type="match status" value="1"/>
</dbReference>
<keyword evidence="2" id="KW-0732">Signal</keyword>
<reference evidence="4" key="2">
    <citation type="journal article" date="2021" name="PeerJ">
        <title>Extensive microbial diversity within the chicken gut microbiome revealed by metagenomics and culture.</title>
        <authorList>
            <person name="Gilroy R."/>
            <person name="Ravi A."/>
            <person name="Getino M."/>
            <person name="Pursley I."/>
            <person name="Horton D.L."/>
            <person name="Alikhan N.F."/>
            <person name="Baker D."/>
            <person name="Gharbi K."/>
            <person name="Hall N."/>
            <person name="Watson M."/>
            <person name="Adriaenssens E.M."/>
            <person name="Foster-Nyarko E."/>
            <person name="Jarju S."/>
            <person name="Secka A."/>
            <person name="Antonio M."/>
            <person name="Oren A."/>
            <person name="Chaudhuri R.R."/>
            <person name="La Ragione R."/>
            <person name="Hildebrand F."/>
            <person name="Pallen M.J."/>
        </authorList>
    </citation>
    <scope>NUCLEOTIDE SEQUENCE</scope>
    <source>
        <strain evidence="4">21143</strain>
    </source>
</reference>
<dbReference type="PANTHER" id="PTHR33734:SF22">
    <property type="entry name" value="MEMBRANE-BOUND LYTIC MUREIN TRANSGLYCOSYLASE D"/>
    <property type="match status" value="1"/>
</dbReference>
<protein>
    <submittedName>
        <fullName evidence="4">LysM peptidoglycan-binding domain-containing protein</fullName>
    </submittedName>
</protein>
<sequence length="533" mass="60200">MKSTISLLLCLFFLFPVSSSAAKRRKDRKRNVIETPADSLLVQKPIDTILIVSPDTLKTDSVPKTAPAASHKLTAKDTITDNDIVLPEGLANGVDTLISEEVDHLQPPVHRKGGNIDYPDSVYIQRLCALPAIIELPYNSVVKGYISLYTEKRRELVEKLLALNLYYEPIFEQELDKMGLPIELKYLPVIESALRPNAVSPVGATGLWQFMIGTARMMGLEVNSVVDERRDPYKSTQQALRYLQQLHDNFGDWTLAIAAYNCGPGNVNKAIRRSGGKRDYWDIYPYLPRETRGYVPAFIAANYIMNYYDLHNIQPGEIELPSETDTVLVNKRLHFKQISDVLGIEVGELRQLNPQYRRDVVPATAKRPYFLVLPEESAYAFVENEDSICNHQSELYARRITAELAQASRTPIQGYHRVRSGENLSVIAHRYRTSVANLKRWNNLKSNNIYPGMRLAVSSSYAKTRSSAKTTATKSTRKAETWITNGVRYYKVRPGDSLWEISRQFPGLTVQALKNANSLNSNNLKPGQILKIP</sequence>